<keyword evidence="1" id="KW-0175">Coiled coil</keyword>
<evidence type="ECO:0000313" key="2">
    <source>
        <dbReference type="EMBL" id="QDV66721.1"/>
    </source>
</evidence>
<organism evidence="2 3">
    <name type="scientific">Rosistilla carotiformis</name>
    <dbReference type="NCBI Taxonomy" id="2528017"/>
    <lineage>
        <taxon>Bacteria</taxon>
        <taxon>Pseudomonadati</taxon>
        <taxon>Planctomycetota</taxon>
        <taxon>Planctomycetia</taxon>
        <taxon>Pirellulales</taxon>
        <taxon>Pirellulaceae</taxon>
        <taxon>Rosistilla</taxon>
    </lineage>
</organism>
<sequence length="161" mass="17908">MNESESLNAIRFGRMPRLLLGVVAVLMLLVVVLSSVVVAGQRKISAQSQKIIKLEAARDGCSHALGEVMRSEHCLFAILGGTDAELIKGLEATVRVVENRDVLRVLEQYRRDIGRESETFDGTEPTYPELVASLREQLQQSEGKCLQLEQELEEGRNELSE</sequence>
<keyword evidence="3" id="KW-1185">Reference proteome</keyword>
<dbReference type="Proteomes" id="UP000315082">
    <property type="component" value="Chromosome"/>
</dbReference>
<proteinExistence type="predicted"/>
<dbReference type="KEGG" id="rcf:Poly24_04080"/>
<evidence type="ECO:0000256" key="1">
    <source>
        <dbReference type="SAM" id="Coils"/>
    </source>
</evidence>
<accession>A0A518JMF3</accession>
<protein>
    <submittedName>
        <fullName evidence="2">Uncharacterized protein</fullName>
    </submittedName>
</protein>
<reference evidence="2 3" key="1">
    <citation type="submission" date="2019-02" db="EMBL/GenBank/DDBJ databases">
        <title>Deep-cultivation of Planctomycetes and their phenomic and genomic characterization uncovers novel biology.</title>
        <authorList>
            <person name="Wiegand S."/>
            <person name="Jogler M."/>
            <person name="Boedeker C."/>
            <person name="Pinto D."/>
            <person name="Vollmers J."/>
            <person name="Rivas-Marin E."/>
            <person name="Kohn T."/>
            <person name="Peeters S.H."/>
            <person name="Heuer A."/>
            <person name="Rast P."/>
            <person name="Oberbeckmann S."/>
            <person name="Bunk B."/>
            <person name="Jeske O."/>
            <person name="Meyerdierks A."/>
            <person name="Storesund J.E."/>
            <person name="Kallscheuer N."/>
            <person name="Luecker S."/>
            <person name="Lage O.M."/>
            <person name="Pohl T."/>
            <person name="Merkel B.J."/>
            <person name="Hornburger P."/>
            <person name="Mueller R.-W."/>
            <person name="Bruemmer F."/>
            <person name="Labrenz M."/>
            <person name="Spormann A.M."/>
            <person name="Op den Camp H."/>
            <person name="Overmann J."/>
            <person name="Amann R."/>
            <person name="Jetten M.S.M."/>
            <person name="Mascher T."/>
            <person name="Medema M.H."/>
            <person name="Devos D.P."/>
            <person name="Kaster A.-K."/>
            <person name="Ovreas L."/>
            <person name="Rohde M."/>
            <person name="Galperin M.Y."/>
            <person name="Jogler C."/>
        </authorList>
    </citation>
    <scope>NUCLEOTIDE SEQUENCE [LARGE SCALE GENOMIC DNA]</scope>
    <source>
        <strain evidence="2 3">Poly24</strain>
    </source>
</reference>
<name>A0A518JMF3_9BACT</name>
<dbReference type="RefSeq" id="WP_197452253.1">
    <property type="nucleotide sequence ID" value="NZ_CP036348.1"/>
</dbReference>
<evidence type="ECO:0000313" key="3">
    <source>
        <dbReference type="Proteomes" id="UP000315082"/>
    </source>
</evidence>
<gene>
    <name evidence="2" type="ORF">Poly24_04080</name>
</gene>
<dbReference type="EMBL" id="CP036348">
    <property type="protein sequence ID" value="QDV66721.1"/>
    <property type="molecule type" value="Genomic_DNA"/>
</dbReference>
<dbReference type="AlphaFoldDB" id="A0A518JMF3"/>
<feature type="coiled-coil region" evidence="1">
    <location>
        <begin position="131"/>
        <end position="158"/>
    </location>
</feature>